<reference evidence="1" key="1">
    <citation type="journal article" date="2015" name="Nature">
        <title>Complex archaea that bridge the gap between prokaryotes and eukaryotes.</title>
        <authorList>
            <person name="Spang A."/>
            <person name="Saw J.H."/>
            <person name="Jorgensen S.L."/>
            <person name="Zaremba-Niedzwiedzka K."/>
            <person name="Martijn J."/>
            <person name="Lind A.E."/>
            <person name="van Eijk R."/>
            <person name="Schleper C."/>
            <person name="Guy L."/>
            <person name="Ettema T.J."/>
        </authorList>
    </citation>
    <scope>NUCLEOTIDE SEQUENCE</scope>
</reference>
<dbReference type="AlphaFoldDB" id="A0A0F9FNR0"/>
<protein>
    <submittedName>
        <fullName evidence="1">Uncharacterized protein</fullName>
    </submittedName>
</protein>
<name>A0A0F9FNR0_9ZZZZ</name>
<organism evidence="1">
    <name type="scientific">marine sediment metagenome</name>
    <dbReference type="NCBI Taxonomy" id="412755"/>
    <lineage>
        <taxon>unclassified sequences</taxon>
        <taxon>metagenomes</taxon>
        <taxon>ecological metagenomes</taxon>
    </lineage>
</organism>
<evidence type="ECO:0000313" key="1">
    <source>
        <dbReference type="EMBL" id="KKL87868.1"/>
    </source>
</evidence>
<proteinExistence type="predicted"/>
<comment type="caution">
    <text evidence="1">The sequence shown here is derived from an EMBL/GenBank/DDBJ whole genome shotgun (WGS) entry which is preliminary data.</text>
</comment>
<gene>
    <name evidence="1" type="ORF">LCGC14_1930420</name>
</gene>
<sequence>MTITMMIFLLISGSVLVLAGLVAGAILMRYGIGLGNKLTISSKDDIPIDEEIISIDQENTE</sequence>
<dbReference type="EMBL" id="LAZR01020723">
    <property type="protein sequence ID" value="KKL87868.1"/>
    <property type="molecule type" value="Genomic_DNA"/>
</dbReference>
<accession>A0A0F9FNR0</accession>